<protein>
    <recommendedName>
        <fullName evidence="3">Restriction endonuclease</fullName>
    </recommendedName>
</protein>
<accession>A0A5J5GKK4</accession>
<name>A0A5J5GKK4_9BACL</name>
<organism evidence="1 2">
    <name type="scientific">Paenibacillus spiritus</name>
    <dbReference type="NCBI Taxonomy" id="2496557"/>
    <lineage>
        <taxon>Bacteria</taxon>
        <taxon>Bacillati</taxon>
        <taxon>Bacillota</taxon>
        <taxon>Bacilli</taxon>
        <taxon>Bacillales</taxon>
        <taxon>Paenibacillaceae</taxon>
        <taxon>Paenibacillus</taxon>
    </lineage>
</organism>
<dbReference type="Proteomes" id="UP000367750">
    <property type="component" value="Unassembled WGS sequence"/>
</dbReference>
<evidence type="ECO:0000313" key="2">
    <source>
        <dbReference type="Proteomes" id="UP000367750"/>
    </source>
</evidence>
<reference evidence="1 2" key="1">
    <citation type="submission" date="2019-09" db="EMBL/GenBank/DDBJ databases">
        <title>Bacillus ochoae sp. nov., Paenibacillus whitsoniae sp. nov., Paenibacillus spiritus sp. nov. Isolated from the Mars Exploration Rover during spacecraft assembly.</title>
        <authorList>
            <person name="Seuylemezian A."/>
            <person name="Vaishampayan P."/>
        </authorList>
    </citation>
    <scope>NUCLEOTIDE SEQUENCE [LARGE SCALE GENOMIC DNA]</scope>
    <source>
        <strain evidence="1 2">MER_111</strain>
    </source>
</reference>
<dbReference type="EMBL" id="VYKK01000001">
    <property type="protein sequence ID" value="KAA9008650.1"/>
    <property type="molecule type" value="Genomic_DNA"/>
</dbReference>
<dbReference type="RefSeq" id="WP_150456281.1">
    <property type="nucleotide sequence ID" value="NZ_VYKK01000001.1"/>
</dbReference>
<dbReference type="AlphaFoldDB" id="A0A5J5GKK4"/>
<gene>
    <name evidence="1" type="ORF">F4V43_00525</name>
</gene>
<dbReference type="OrthoDB" id="2990703at2"/>
<sequence length="358" mass="41539">MFFPSLIHLSDFGFSTLIIGKLDYWLNSLSGMKRERIRPARFAVDMGVSYDEANEMFSISAVELHILSINYEIYCPDCENELVKIANSLDLIPQVIKCSECQLVFNPYEHDEFIHLTFNLIMAPNPEKPIIKESISRNEAYKSLKPNKKQQPRLNVASFLTTKSGQKEIENQIFKPDWYAFNKAYDRFIESFKEGVSTEEKGKSLEELSCLMLSFITFFRVDPTVHTQTNQIDITVTLRPYLKYIEIPILQVIGRRILCECKNEDNNVPSIWVDKLAGGLHKVDNCKVGIIFSRENFSGDELKHARASQIEYARLEKYILSITSQDFKAIKDNKHNVLNYLDDKLEELEMRITRRHLS</sequence>
<evidence type="ECO:0000313" key="1">
    <source>
        <dbReference type="EMBL" id="KAA9008650.1"/>
    </source>
</evidence>
<comment type="caution">
    <text evidence="1">The sequence shown here is derived from an EMBL/GenBank/DDBJ whole genome shotgun (WGS) entry which is preliminary data.</text>
</comment>
<keyword evidence="2" id="KW-1185">Reference proteome</keyword>
<evidence type="ECO:0008006" key="3">
    <source>
        <dbReference type="Google" id="ProtNLM"/>
    </source>
</evidence>
<proteinExistence type="predicted"/>